<comment type="subcellular location">
    <subcellularLocation>
        <location evidence="2">Cytoplasm</location>
    </subcellularLocation>
</comment>
<comment type="similarity">
    <text evidence="2">Belongs to the TmcAL family.</text>
</comment>
<dbReference type="SUPFAM" id="SSF52374">
    <property type="entry name" value="Nucleotidylyl transferase"/>
    <property type="match status" value="1"/>
</dbReference>
<evidence type="ECO:0000256" key="2">
    <source>
        <dbReference type="HAMAP-Rule" id="MF_01539"/>
    </source>
</evidence>
<comment type="function">
    <text evidence="2">Catalyzes the formation of N(4)-acetylcytidine (ac(4)C) at the wobble position of elongator tRNA(Met), using acetate and ATP as substrates. First activates an acetate ion to form acetyladenylate (Ac-AMP) and then transfers the acetyl group to tRNA to form ac(4)C34.</text>
</comment>
<dbReference type="PANTHER" id="PTHR37825">
    <property type="entry name" value="TRNA(MET) CYTIDINE ACETATE LIGASE"/>
    <property type="match status" value="1"/>
</dbReference>
<accession>A0A9D2N2G8</accession>
<dbReference type="PANTHER" id="PTHR37825:SF1">
    <property type="entry name" value="TRNA(MET) CYTIDINE ACETATE LIGASE"/>
    <property type="match status" value="1"/>
</dbReference>
<evidence type="ECO:0000256" key="1">
    <source>
        <dbReference type="ARBA" id="ARBA00022694"/>
    </source>
</evidence>
<feature type="binding site" evidence="2">
    <location>
        <begin position="7"/>
        <end position="20"/>
    </location>
    <ligand>
        <name>ATP</name>
        <dbReference type="ChEBI" id="CHEBI:30616"/>
    </ligand>
</feature>
<keyword evidence="1 2" id="KW-0819">tRNA processing</keyword>
<keyword evidence="2" id="KW-0963">Cytoplasm</keyword>
<comment type="caution">
    <text evidence="2">Lacks conserved residue(s) required for the propagation of feature annotation.</text>
</comment>
<dbReference type="GO" id="GO:0005737">
    <property type="term" value="C:cytoplasm"/>
    <property type="evidence" value="ECO:0007669"/>
    <property type="project" value="UniProtKB-SubCell"/>
</dbReference>
<organism evidence="3 4">
    <name type="scientific">Candidatus Enterocloster excrementipullorum</name>
    <dbReference type="NCBI Taxonomy" id="2838559"/>
    <lineage>
        <taxon>Bacteria</taxon>
        <taxon>Bacillati</taxon>
        <taxon>Bacillota</taxon>
        <taxon>Clostridia</taxon>
        <taxon>Lachnospirales</taxon>
        <taxon>Lachnospiraceae</taxon>
        <taxon>Enterocloster</taxon>
    </lineage>
</organism>
<dbReference type="GO" id="GO:0006400">
    <property type="term" value="P:tRNA modification"/>
    <property type="evidence" value="ECO:0007669"/>
    <property type="project" value="UniProtKB-UniRule"/>
</dbReference>
<proteinExistence type="inferred from homology"/>
<keyword evidence="2" id="KW-0067">ATP-binding</keyword>
<dbReference type="InterPro" id="IPR008513">
    <property type="entry name" value="tRNA(Met)_cyd_acetate_ligase"/>
</dbReference>
<dbReference type="Pfam" id="PF05636">
    <property type="entry name" value="HIGH_NTase1"/>
    <property type="match status" value="1"/>
</dbReference>
<reference evidence="3" key="2">
    <citation type="submission" date="2021-04" db="EMBL/GenBank/DDBJ databases">
        <authorList>
            <person name="Gilroy R."/>
        </authorList>
    </citation>
    <scope>NUCLEOTIDE SEQUENCE</scope>
    <source>
        <strain evidence="3">CHK180-15479</strain>
    </source>
</reference>
<feature type="binding site" evidence="2">
    <location>
        <position position="102"/>
    </location>
    <ligand>
        <name>ATP</name>
        <dbReference type="ChEBI" id="CHEBI:30616"/>
    </ligand>
</feature>
<dbReference type="EMBL" id="DWWT01000058">
    <property type="protein sequence ID" value="HJC06707.1"/>
    <property type="molecule type" value="Genomic_DNA"/>
</dbReference>
<feature type="binding site" evidence="2">
    <location>
        <position position="199"/>
    </location>
    <ligand>
        <name>ATP</name>
        <dbReference type="ChEBI" id="CHEBI:30616"/>
    </ligand>
</feature>
<gene>
    <name evidence="2" type="primary">tmcAL</name>
    <name evidence="3" type="ORF">H9704_11240</name>
</gene>
<dbReference type="HAMAP" id="MF_01539">
    <property type="entry name" value="TmcAL"/>
    <property type="match status" value="1"/>
</dbReference>
<reference evidence="3" key="1">
    <citation type="journal article" date="2021" name="PeerJ">
        <title>Extensive microbial diversity within the chicken gut microbiome revealed by metagenomics and culture.</title>
        <authorList>
            <person name="Gilroy R."/>
            <person name="Ravi A."/>
            <person name="Getino M."/>
            <person name="Pursley I."/>
            <person name="Horton D.L."/>
            <person name="Alikhan N.F."/>
            <person name="Baker D."/>
            <person name="Gharbi K."/>
            <person name="Hall N."/>
            <person name="Watson M."/>
            <person name="Adriaenssens E.M."/>
            <person name="Foster-Nyarko E."/>
            <person name="Jarju S."/>
            <person name="Secka A."/>
            <person name="Antonio M."/>
            <person name="Oren A."/>
            <person name="Chaudhuri R.R."/>
            <person name="La Ragione R."/>
            <person name="Hildebrand F."/>
            <person name="Pallen M.J."/>
        </authorList>
    </citation>
    <scope>NUCLEOTIDE SEQUENCE</scope>
    <source>
        <strain evidence="3">CHK180-15479</strain>
    </source>
</reference>
<evidence type="ECO:0000313" key="4">
    <source>
        <dbReference type="Proteomes" id="UP000823910"/>
    </source>
</evidence>
<evidence type="ECO:0000313" key="3">
    <source>
        <dbReference type="EMBL" id="HJC06707.1"/>
    </source>
</evidence>
<name>A0A9D2N2G8_9FIRM</name>
<feature type="binding site" evidence="2">
    <location>
        <position position="174"/>
    </location>
    <ligand>
        <name>ATP</name>
        <dbReference type="ChEBI" id="CHEBI:30616"/>
    </ligand>
</feature>
<keyword evidence="2" id="KW-0436">Ligase</keyword>
<sequence>MKTVGIIAEYNPFHSGHLYHIQMAKKQTGAAFCVAAISGDFVQRGGPALYDKYLRTRMALICGADLVVEIPSLFATGSAEDFAACSVALLSGLGAVDFLCFGSEEGDTAPILHAASLLTEESPLFSARIKEELRRGASWPQARNTALLAMVREDEAGQAGNRKADWNRLLGSPNNLLGIEYCKSILRQKSHLIPVTIKREGSGYHEQNVEDGRQASASAIRAILEDPYFSWQETAQEKNRDISRLLPHIPEAILPLYREGRPLCADDFSLALHLALLALDREGTDFSLYEGVSAELAGRLKGCLLDYCGWEGRIAQLKTRQYTYTRISRSLLHLLLGMTKEDAARARKAGFAPYARVLGFRREAAPLLSAVKKRSAIPLVTKMADSGRILEGQALAMLRQDIYASHLRQGAEAIRYKTPVRNEYNHPICIV</sequence>
<protein>
    <recommendedName>
        <fullName evidence="2">tRNA(Met) cytidine acetate ligase</fullName>
        <ecNumber evidence="2">6.3.4.-</ecNumber>
    </recommendedName>
</protein>
<keyword evidence="2" id="KW-0694">RNA-binding</keyword>
<dbReference type="AlphaFoldDB" id="A0A9D2N2G8"/>
<comment type="catalytic activity">
    <reaction evidence="2">
        <text>cytidine(34) in elongator tRNA(Met) + acetate + ATP = N(4)-acetylcytidine(34) in elongator tRNA(Met) + AMP + diphosphate</text>
        <dbReference type="Rhea" id="RHEA:58144"/>
        <dbReference type="Rhea" id="RHEA-COMP:10693"/>
        <dbReference type="Rhea" id="RHEA-COMP:10694"/>
        <dbReference type="ChEBI" id="CHEBI:30089"/>
        <dbReference type="ChEBI" id="CHEBI:30616"/>
        <dbReference type="ChEBI" id="CHEBI:33019"/>
        <dbReference type="ChEBI" id="CHEBI:74900"/>
        <dbReference type="ChEBI" id="CHEBI:82748"/>
        <dbReference type="ChEBI" id="CHEBI:456215"/>
    </reaction>
</comment>
<dbReference type="EC" id="6.3.4.-" evidence="2"/>
<dbReference type="Gene3D" id="3.40.50.620">
    <property type="entry name" value="HUPs"/>
    <property type="match status" value="1"/>
</dbReference>
<dbReference type="GO" id="GO:0005524">
    <property type="term" value="F:ATP binding"/>
    <property type="evidence" value="ECO:0007669"/>
    <property type="project" value="UniProtKB-KW"/>
</dbReference>
<dbReference type="GO" id="GO:0016879">
    <property type="term" value="F:ligase activity, forming carbon-nitrogen bonds"/>
    <property type="evidence" value="ECO:0007669"/>
    <property type="project" value="UniProtKB-UniRule"/>
</dbReference>
<dbReference type="Proteomes" id="UP000823910">
    <property type="component" value="Unassembled WGS sequence"/>
</dbReference>
<dbReference type="InterPro" id="IPR014729">
    <property type="entry name" value="Rossmann-like_a/b/a_fold"/>
</dbReference>
<dbReference type="GO" id="GO:0000049">
    <property type="term" value="F:tRNA binding"/>
    <property type="evidence" value="ECO:0007669"/>
    <property type="project" value="UniProtKB-KW"/>
</dbReference>
<comment type="caution">
    <text evidence="3">The sequence shown here is derived from an EMBL/GenBank/DDBJ whole genome shotgun (WGS) entry which is preliminary data.</text>
</comment>
<keyword evidence="2" id="KW-0820">tRNA-binding</keyword>
<keyword evidence="2" id="KW-0547">Nucleotide-binding</keyword>